<comment type="caution">
    <text evidence="2">The sequence shown here is derived from an EMBL/GenBank/DDBJ whole genome shotgun (WGS) entry which is preliminary data.</text>
</comment>
<reference evidence="2 3" key="1">
    <citation type="submission" date="2019-07" db="EMBL/GenBank/DDBJ databases">
        <title>Genomes of Cafeteria roenbergensis.</title>
        <authorList>
            <person name="Fischer M.G."/>
            <person name="Hackl T."/>
            <person name="Roman M."/>
        </authorList>
    </citation>
    <scope>NUCLEOTIDE SEQUENCE [LARGE SCALE GENOMIC DNA]</scope>
    <source>
        <strain evidence="2 3">Cflag</strain>
    </source>
</reference>
<dbReference type="AlphaFoldDB" id="A0A5A8C1S0"/>
<name>A0A5A8C1S0_CAFRO</name>
<dbReference type="EMBL" id="VLTM01000173">
    <property type="protein sequence ID" value="KAA0146983.1"/>
    <property type="molecule type" value="Genomic_DNA"/>
</dbReference>
<feature type="region of interest" description="Disordered" evidence="1">
    <location>
        <begin position="1"/>
        <end position="27"/>
    </location>
</feature>
<evidence type="ECO:0000256" key="1">
    <source>
        <dbReference type="SAM" id="MobiDB-lite"/>
    </source>
</evidence>
<feature type="compositionally biased region" description="Basic residues" evidence="1">
    <location>
        <begin position="43"/>
        <end position="52"/>
    </location>
</feature>
<feature type="compositionally biased region" description="Low complexity" evidence="1">
    <location>
        <begin position="88"/>
        <end position="115"/>
    </location>
</feature>
<evidence type="ECO:0000313" key="2">
    <source>
        <dbReference type="EMBL" id="KAA0146983.1"/>
    </source>
</evidence>
<protein>
    <submittedName>
        <fullName evidence="2">Uncharacterized protein</fullName>
    </submittedName>
</protein>
<accession>A0A5A8C1S0</accession>
<proteinExistence type="predicted"/>
<evidence type="ECO:0000313" key="3">
    <source>
        <dbReference type="Proteomes" id="UP000325113"/>
    </source>
</evidence>
<gene>
    <name evidence="2" type="ORF">FNF31_07666</name>
</gene>
<sequence length="152" mass="16316">MAEDAPAAAPVATEEVAPAAAATTTEVGKEEVITHLDALKVVLRKSRRHQRPAPRPPRDRQGARQRHGPPLLLAADCDNPEYVKLIKASAAPRWRSSRSSPRGARPVVRPDQVQRGGRGAQGGQDLRCAITDFGEDSKELAILLAHVKKASA</sequence>
<organism evidence="2 3">
    <name type="scientific">Cafeteria roenbergensis</name>
    <name type="common">Marine flagellate</name>
    <dbReference type="NCBI Taxonomy" id="33653"/>
    <lineage>
        <taxon>Eukaryota</taxon>
        <taxon>Sar</taxon>
        <taxon>Stramenopiles</taxon>
        <taxon>Bigyra</taxon>
        <taxon>Opalozoa</taxon>
        <taxon>Bicosoecida</taxon>
        <taxon>Cafeteriaceae</taxon>
        <taxon>Cafeteria</taxon>
    </lineage>
</organism>
<feature type="compositionally biased region" description="Low complexity" evidence="1">
    <location>
        <begin position="1"/>
        <end position="26"/>
    </location>
</feature>
<feature type="region of interest" description="Disordered" evidence="1">
    <location>
        <begin position="88"/>
        <end position="124"/>
    </location>
</feature>
<feature type="region of interest" description="Disordered" evidence="1">
    <location>
        <begin position="43"/>
        <end position="74"/>
    </location>
</feature>
<dbReference type="Proteomes" id="UP000325113">
    <property type="component" value="Unassembled WGS sequence"/>
</dbReference>